<name>A0A1F7S1N5_9BACT</name>
<dbReference type="SUPFAM" id="SSF53448">
    <property type="entry name" value="Nucleotide-diphospho-sugar transferases"/>
    <property type="match status" value="1"/>
</dbReference>
<dbReference type="NCBIfam" id="NF003952">
    <property type="entry name" value="PRK05450.1-5"/>
    <property type="match status" value="1"/>
</dbReference>
<dbReference type="GO" id="GO:0005829">
    <property type="term" value="C:cytosol"/>
    <property type="evidence" value="ECO:0007669"/>
    <property type="project" value="TreeGrafter"/>
</dbReference>
<dbReference type="PANTHER" id="PTHR42866">
    <property type="entry name" value="3-DEOXY-MANNO-OCTULOSONATE CYTIDYLYLTRANSFERASE"/>
    <property type="match status" value="1"/>
</dbReference>
<keyword evidence="1 4" id="KW-0808">Transferase</keyword>
<accession>A0A1F7S1N5</accession>
<dbReference type="GO" id="GO:0008690">
    <property type="term" value="F:3-deoxy-manno-octulosonate cytidylyltransferase activity"/>
    <property type="evidence" value="ECO:0007669"/>
    <property type="project" value="InterPro"/>
</dbReference>
<dbReference type="Proteomes" id="UP000178797">
    <property type="component" value="Unassembled WGS sequence"/>
</dbReference>
<evidence type="ECO:0000256" key="3">
    <source>
        <dbReference type="ARBA" id="ARBA00022985"/>
    </source>
</evidence>
<comment type="caution">
    <text evidence="4">The sequence shown here is derived from an EMBL/GenBank/DDBJ whole genome shotgun (WGS) entry which is preliminary data.</text>
</comment>
<dbReference type="PANTHER" id="PTHR42866:SF2">
    <property type="entry name" value="3-DEOXY-MANNO-OCTULOSONATE CYTIDYLYLTRANSFERASE, MITOCHONDRIAL"/>
    <property type="match status" value="1"/>
</dbReference>
<gene>
    <name evidence="4" type="ORF">A2W05_00080</name>
</gene>
<keyword evidence="2 4" id="KW-0548">Nucleotidyltransferase</keyword>
<evidence type="ECO:0000313" key="5">
    <source>
        <dbReference type="Proteomes" id="UP000178797"/>
    </source>
</evidence>
<dbReference type="InterPro" id="IPR029044">
    <property type="entry name" value="Nucleotide-diphossugar_trans"/>
</dbReference>
<evidence type="ECO:0000256" key="2">
    <source>
        <dbReference type="ARBA" id="ARBA00022695"/>
    </source>
</evidence>
<proteinExistence type="predicted"/>
<dbReference type="InterPro" id="IPR003329">
    <property type="entry name" value="Cytidylyl_trans"/>
</dbReference>
<evidence type="ECO:0000313" key="4">
    <source>
        <dbReference type="EMBL" id="OGL47689.1"/>
    </source>
</evidence>
<dbReference type="GO" id="GO:0009103">
    <property type="term" value="P:lipopolysaccharide biosynthetic process"/>
    <property type="evidence" value="ECO:0007669"/>
    <property type="project" value="UniProtKB-KW"/>
</dbReference>
<dbReference type="EMBL" id="MGDE01000023">
    <property type="protein sequence ID" value="OGL47689.1"/>
    <property type="molecule type" value="Genomic_DNA"/>
</dbReference>
<sequence>MTTVGIIPARLQSSRLPEKALIDIEGLPMVVHTCKRTELARKLDAVYLATDSEKIREVAESYNIKVIMTGSYHGTGSDRLAEACQKIECDIVVNIQGDEPLVYPDHIDAIVAPLLEDSSLKIAVGVTPYMEKNRDSDIKAVLGLENNILYCSRTDLPSDARSPVKEMLKMCFIVPFRKEFLLQYASWEPTPLERIEFNEYLRVLEHGVRIRAVYIEGAKISVDTPEDLEIVRKLMKEDKLRLLYSQIHRDIHI</sequence>
<protein>
    <submittedName>
        <fullName evidence="4">3-deoxy-D-manno-octulosonate cytidylyltransferase</fullName>
    </submittedName>
</protein>
<dbReference type="CDD" id="cd02517">
    <property type="entry name" value="CMP-KDO-Synthetase"/>
    <property type="match status" value="1"/>
</dbReference>
<dbReference type="InterPro" id="IPR004528">
    <property type="entry name" value="KdsB"/>
</dbReference>
<organism evidence="4 5">
    <name type="scientific">Candidatus Schekmanbacteria bacterium RBG_16_38_10</name>
    <dbReference type="NCBI Taxonomy" id="1817879"/>
    <lineage>
        <taxon>Bacteria</taxon>
        <taxon>Candidatus Schekmaniibacteriota</taxon>
    </lineage>
</organism>
<dbReference type="NCBIfam" id="TIGR00466">
    <property type="entry name" value="kdsB"/>
    <property type="match status" value="1"/>
</dbReference>
<reference evidence="4 5" key="1">
    <citation type="journal article" date="2016" name="Nat. Commun.">
        <title>Thousands of microbial genomes shed light on interconnected biogeochemical processes in an aquifer system.</title>
        <authorList>
            <person name="Anantharaman K."/>
            <person name="Brown C.T."/>
            <person name="Hug L.A."/>
            <person name="Sharon I."/>
            <person name="Castelle C.J."/>
            <person name="Probst A.J."/>
            <person name="Thomas B.C."/>
            <person name="Singh A."/>
            <person name="Wilkins M.J."/>
            <person name="Karaoz U."/>
            <person name="Brodie E.L."/>
            <person name="Williams K.H."/>
            <person name="Hubbard S.S."/>
            <person name="Banfield J.F."/>
        </authorList>
    </citation>
    <scope>NUCLEOTIDE SEQUENCE [LARGE SCALE GENOMIC DNA]</scope>
</reference>
<dbReference type="AlphaFoldDB" id="A0A1F7S1N5"/>
<dbReference type="Gene3D" id="3.90.550.10">
    <property type="entry name" value="Spore Coat Polysaccharide Biosynthesis Protein SpsA, Chain A"/>
    <property type="match status" value="1"/>
</dbReference>
<dbReference type="Pfam" id="PF02348">
    <property type="entry name" value="CTP_transf_3"/>
    <property type="match status" value="1"/>
</dbReference>
<keyword evidence="3" id="KW-0448">Lipopolysaccharide biosynthesis</keyword>
<evidence type="ECO:0000256" key="1">
    <source>
        <dbReference type="ARBA" id="ARBA00022679"/>
    </source>
</evidence>